<feature type="region of interest" description="Disordered" evidence="1">
    <location>
        <begin position="1003"/>
        <end position="1024"/>
    </location>
</feature>
<dbReference type="AlphaFoldDB" id="A0A8A4TKD4"/>
<feature type="transmembrane region" description="Helical" evidence="2">
    <location>
        <begin position="414"/>
        <end position="436"/>
    </location>
</feature>
<feature type="domain" description="Phage tail tape measure protein" evidence="3">
    <location>
        <begin position="105"/>
        <end position="294"/>
    </location>
</feature>
<dbReference type="RefSeq" id="WP_237379297.1">
    <property type="nucleotide sequence ID" value="NZ_CP071793.1"/>
</dbReference>
<protein>
    <submittedName>
        <fullName evidence="4">Phage tail tape measure protein</fullName>
    </submittedName>
</protein>
<evidence type="ECO:0000313" key="4">
    <source>
        <dbReference type="EMBL" id="QTD49664.1"/>
    </source>
</evidence>
<evidence type="ECO:0000259" key="3">
    <source>
        <dbReference type="Pfam" id="PF10145"/>
    </source>
</evidence>
<accession>A0A8A4TKD4</accession>
<dbReference type="Proteomes" id="UP000663929">
    <property type="component" value="Chromosome"/>
</dbReference>
<dbReference type="EMBL" id="CP071793">
    <property type="protein sequence ID" value="QTD49664.1"/>
    <property type="molecule type" value="Genomic_DNA"/>
</dbReference>
<feature type="compositionally biased region" description="Basic and acidic residues" evidence="1">
    <location>
        <begin position="1014"/>
        <end position="1023"/>
    </location>
</feature>
<feature type="transmembrane region" description="Helical" evidence="2">
    <location>
        <begin position="443"/>
        <end position="464"/>
    </location>
</feature>
<dbReference type="Pfam" id="PF10145">
    <property type="entry name" value="PhageMin_Tail"/>
    <property type="match status" value="1"/>
</dbReference>
<reference evidence="4" key="1">
    <citation type="submission" date="2021-03" db="EMBL/GenBank/DDBJ databases">
        <title>Acanthopleuribacteraceae sp. M133.</title>
        <authorList>
            <person name="Wang G."/>
        </authorList>
    </citation>
    <scope>NUCLEOTIDE SEQUENCE</scope>
    <source>
        <strain evidence="4">M133</strain>
    </source>
</reference>
<dbReference type="KEGG" id="scor:J3U87_29120"/>
<name>A0A8A4TKD4_SULCO</name>
<keyword evidence="5" id="KW-1185">Reference proteome</keyword>
<gene>
    <name evidence="4" type="ORF">J3U87_29120</name>
</gene>
<dbReference type="NCBIfam" id="TIGR01760">
    <property type="entry name" value="tape_meas_TP901"/>
    <property type="match status" value="1"/>
</dbReference>
<proteinExistence type="predicted"/>
<dbReference type="InterPro" id="IPR010090">
    <property type="entry name" value="Phage_tape_meas"/>
</dbReference>
<keyword evidence="2" id="KW-1133">Transmembrane helix</keyword>
<evidence type="ECO:0000256" key="1">
    <source>
        <dbReference type="SAM" id="MobiDB-lite"/>
    </source>
</evidence>
<evidence type="ECO:0000256" key="2">
    <source>
        <dbReference type="SAM" id="Phobius"/>
    </source>
</evidence>
<evidence type="ECO:0000313" key="5">
    <source>
        <dbReference type="Proteomes" id="UP000663929"/>
    </source>
</evidence>
<feature type="transmembrane region" description="Helical" evidence="2">
    <location>
        <begin position="390"/>
        <end position="408"/>
    </location>
</feature>
<organism evidence="4 5">
    <name type="scientific">Sulfidibacter corallicola</name>
    <dbReference type="NCBI Taxonomy" id="2818388"/>
    <lineage>
        <taxon>Bacteria</taxon>
        <taxon>Pseudomonadati</taxon>
        <taxon>Acidobacteriota</taxon>
        <taxon>Holophagae</taxon>
        <taxon>Acanthopleuribacterales</taxon>
        <taxon>Acanthopleuribacteraceae</taxon>
        <taxon>Sulfidibacter</taxon>
    </lineage>
</organism>
<sequence length="1096" mass="116453">MNELGLGVVISMRDLFTNTANRVRSSVLSLDSTVAAVSKRIDRNFDRMQTGMMAVGAGISTLAVPAGLLASYADTQAALGTLASLGVKDLNALELASERFVNQWAGFTKGEFIRAAYDVRSAISGLSDEATGAFTANAALTAKATKASIQEMVGAFTTSYGIFKPMMADLSDMQFGEALSGALSQTVKSFKTNGKEMADAIKNIGGVAAIANTPLQEQLAILGTLQSSMPGGEAGTLYKSFALKASKAGLTLGLSFTDAQDRMKGIVPILREIKNRFPDLGKSMQSRTLQEALGDEAYKFVTQMIKGLEPLEANINAIAGAMKTGTANAEKMAHAMNIDIGSRFRLIGQQARNLAEILGRTLVPVITPITNGISAVLLRLQELARAYPGLTGGLMVTVSAIGAALVAVGGVISAIGLVGVIVPGIKAGFAAIAVGVKGAMAAIAANFLPITLGIAAVIGGVILLKRAWKTNFGGMRTTLTNLWTKIRLFARGARDLIMSLSDGTGQISAKLHDQMKAAGVWDFAVSLFRLFYRVRSAVVAFGNAMGEAFSKVGNILAPTVKALGSAFWELQAAGVAIVESLFGVGNAINHPAFQTVGFVVGKVVGMAVQGAAYLLKGVLTLVTGLLKTITWGIGAVGGLVRFLSTTIPMVVSGLYKNVLPIRLLVRSFVFLGETVSTVWKALSGRITVWQGIKDIGAALGRYLMTPFRFFRDLAETAADRTITAWQGVSKTLMRVGRAFSWFIFPLTWLTKQALQPFRQLPSLVGGVSANVVKLLAWPFRSLARIGMGSIGKWLGLTGQGVDIIASKVRSLFTLLAGLKVSRPFDFRSLVRTASQGFLAIGENARTSLVGAFQIGLEALKTKWRATVQHFGRPIQGLIGRIRNLFRTIRAGVQALRNTPLFQGMEKALSKISTLARNLAGAWPGSGIPGKAVAGLIPPPATVSDEAALRWTTRPQRSTPLAPISRPLATTLSVTPQLAGSMPGTFAGRMWVTPRLGPMPDVAARPMASSKARSRKNDQRHSRLADLLTRPEPAKMRGMEMAGQLDAVQAELAAIKALFAAQVDRPISLNLSTQVDGREIARSVLENIRDSQTRHYR</sequence>
<keyword evidence="2" id="KW-0812">Transmembrane</keyword>
<keyword evidence="2" id="KW-0472">Membrane</keyword>